<dbReference type="InterPro" id="IPR045667">
    <property type="entry name" value="ORC3_N"/>
</dbReference>
<dbReference type="InterPro" id="IPR020795">
    <property type="entry name" value="ORC3"/>
</dbReference>
<dbReference type="EMBL" id="CAJOBA010002166">
    <property type="protein sequence ID" value="CAF3633036.1"/>
    <property type="molecule type" value="Genomic_DNA"/>
</dbReference>
<dbReference type="Pfam" id="PF07034">
    <property type="entry name" value="ORC3_N"/>
    <property type="match status" value="1"/>
</dbReference>
<dbReference type="GO" id="GO:0006270">
    <property type="term" value="P:DNA replication initiation"/>
    <property type="evidence" value="ECO:0007669"/>
    <property type="project" value="TreeGrafter"/>
</dbReference>
<dbReference type="PANTHER" id="PTHR12748:SF0">
    <property type="entry name" value="ORIGIN RECOGNITION COMPLEX SUBUNIT 3"/>
    <property type="match status" value="1"/>
</dbReference>
<organism evidence="3 4">
    <name type="scientific">Didymodactylos carnosus</name>
    <dbReference type="NCBI Taxonomy" id="1234261"/>
    <lineage>
        <taxon>Eukaryota</taxon>
        <taxon>Metazoa</taxon>
        <taxon>Spiralia</taxon>
        <taxon>Gnathifera</taxon>
        <taxon>Rotifera</taxon>
        <taxon>Eurotatoria</taxon>
        <taxon>Bdelloidea</taxon>
        <taxon>Philodinida</taxon>
        <taxon>Philodinidae</taxon>
        <taxon>Didymodactylos</taxon>
    </lineage>
</organism>
<dbReference type="GO" id="GO:0005656">
    <property type="term" value="C:nuclear pre-replicative complex"/>
    <property type="evidence" value="ECO:0007669"/>
    <property type="project" value="TreeGrafter"/>
</dbReference>
<gene>
    <name evidence="2" type="ORF">OVA965_LOCUS6982</name>
    <name evidence="3" type="ORF">TMI583_LOCUS6978</name>
</gene>
<dbReference type="EMBL" id="CAJNOK010002166">
    <property type="protein sequence ID" value="CAF0847799.1"/>
    <property type="molecule type" value="Genomic_DNA"/>
</dbReference>
<evidence type="ECO:0000313" key="2">
    <source>
        <dbReference type="EMBL" id="CAF0847799.1"/>
    </source>
</evidence>
<protein>
    <recommendedName>
        <fullName evidence="1">Origin recognition complex subunit 3 N-terminal domain-containing protein</fullName>
    </recommendedName>
</protein>
<dbReference type="GO" id="GO:0005664">
    <property type="term" value="C:nuclear origin of replication recognition complex"/>
    <property type="evidence" value="ECO:0007669"/>
    <property type="project" value="InterPro"/>
</dbReference>
<accession>A0A8S2HDL2</accession>
<proteinExistence type="predicted"/>
<dbReference type="GO" id="GO:0003688">
    <property type="term" value="F:DNA replication origin binding"/>
    <property type="evidence" value="ECO:0007669"/>
    <property type="project" value="TreeGrafter"/>
</dbReference>
<comment type="caution">
    <text evidence="3">The sequence shown here is derived from an EMBL/GenBank/DDBJ whole genome shotgun (WGS) entry which is preliminary data.</text>
</comment>
<name>A0A8S2HDL2_9BILA</name>
<reference evidence="3" key="1">
    <citation type="submission" date="2021-02" db="EMBL/GenBank/DDBJ databases">
        <authorList>
            <person name="Nowell W R."/>
        </authorList>
    </citation>
    <scope>NUCLEOTIDE SEQUENCE</scope>
</reference>
<dbReference type="PANTHER" id="PTHR12748">
    <property type="entry name" value="ORIGIN RECOGNITION COMPLEX SUBUNIT 3"/>
    <property type="match status" value="1"/>
</dbReference>
<evidence type="ECO:0000259" key="1">
    <source>
        <dbReference type="Pfam" id="PF07034"/>
    </source>
</evidence>
<dbReference type="Proteomes" id="UP000677228">
    <property type="component" value="Unassembled WGS sequence"/>
</dbReference>
<feature type="domain" description="Origin recognition complex subunit 3 N-terminal" evidence="1">
    <location>
        <begin position="25"/>
        <end position="278"/>
    </location>
</feature>
<dbReference type="AlphaFoldDB" id="A0A8S2HDL2"/>
<evidence type="ECO:0000313" key="4">
    <source>
        <dbReference type="Proteomes" id="UP000682733"/>
    </source>
</evidence>
<dbReference type="GO" id="GO:0031261">
    <property type="term" value="C:DNA replication preinitiation complex"/>
    <property type="evidence" value="ECO:0007669"/>
    <property type="project" value="TreeGrafter"/>
</dbReference>
<evidence type="ECO:0000313" key="3">
    <source>
        <dbReference type="EMBL" id="CAF3633036.1"/>
    </source>
</evidence>
<dbReference type="Proteomes" id="UP000682733">
    <property type="component" value="Unassembled WGS sequence"/>
</dbReference>
<sequence length="431" mass="49895">MSRKSDEQSVTNSTIVETYRVDKKPVKGAKTSSSHSSKEDMSLKTYLKRAKSIENVLRRIKSKLHARLIDNVIDFIRQNELFRHNHKCFEHIPTATLVMGTNISDHIQLFYELNDQIHLEFNSVLVTLNEADCVSVGKILTTTKCALNEFYPDDEDDLYFRFSKFISFYQQLDETKKRSLIFIIPEFESISLTIFENFVTLLGLQIKSISILLIVGFRGGNNSLQRLVSSGISSVLSIDKTQNSTAHHQLDLCLKVFIEHACYSKLSNCQQFVQYAHNILESIVDNADDDDTVTKCITLRSLIDKKLSKYREKVYQWIKQICKTFEQEQNDYSDKTGILNERLMPITRANFIKELMEMKFWNPVNNMTYDTPDLARLYQTYSECGTKISLVHWFESFAARFVHGLVELEYLGFTKASIQRSSHATKLIWDS</sequence>